<dbReference type="OrthoDB" id="3404679at2"/>
<keyword evidence="5" id="KW-1185">Reference proteome</keyword>
<keyword evidence="1" id="KW-0472">Membrane</keyword>
<dbReference type="Pfam" id="PF19040">
    <property type="entry name" value="SGNH"/>
    <property type="match status" value="1"/>
</dbReference>
<dbReference type="InterPro" id="IPR002656">
    <property type="entry name" value="Acyl_transf_3_dom"/>
</dbReference>
<dbReference type="PANTHER" id="PTHR23028">
    <property type="entry name" value="ACETYLTRANSFERASE"/>
    <property type="match status" value="1"/>
</dbReference>
<evidence type="ECO:0000313" key="5">
    <source>
        <dbReference type="Proteomes" id="UP000253508"/>
    </source>
</evidence>
<feature type="transmembrane region" description="Helical" evidence="1">
    <location>
        <begin position="359"/>
        <end position="377"/>
    </location>
</feature>
<feature type="transmembrane region" description="Helical" evidence="1">
    <location>
        <begin position="272"/>
        <end position="288"/>
    </location>
</feature>
<evidence type="ECO:0000259" key="3">
    <source>
        <dbReference type="Pfam" id="PF19040"/>
    </source>
</evidence>
<dbReference type="EMBL" id="QORO01000005">
    <property type="protein sequence ID" value="RCK57175.1"/>
    <property type="molecule type" value="Genomic_DNA"/>
</dbReference>
<keyword evidence="1" id="KW-1133">Transmembrane helix</keyword>
<feature type="domain" description="SGNH" evidence="3">
    <location>
        <begin position="479"/>
        <end position="703"/>
    </location>
</feature>
<keyword evidence="1" id="KW-0812">Transmembrane</keyword>
<dbReference type="GO" id="GO:0009103">
    <property type="term" value="P:lipopolysaccharide biosynthetic process"/>
    <property type="evidence" value="ECO:0007669"/>
    <property type="project" value="TreeGrafter"/>
</dbReference>
<evidence type="ECO:0000259" key="2">
    <source>
        <dbReference type="Pfam" id="PF01757"/>
    </source>
</evidence>
<feature type="transmembrane region" description="Helical" evidence="1">
    <location>
        <begin position="242"/>
        <end position="260"/>
    </location>
</feature>
<dbReference type="Pfam" id="PF01757">
    <property type="entry name" value="Acyl_transf_3"/>
    <property type="match status" value="1"/>
</dbReference>
<dbReference type="AlphaFoldDB" id="A0A367XU69"/>
<keyword evidence="4" id="KW-0012">Acyltransferase</keyword>
<dbReference type="InterPro" id="IPR043968">
    <property type="entry name" value="SGNH"/>
</dbReference>
<dbReference type="PANTHER" id="PTHR23028:SF53">
    <property type="entry name" value="ACYL_TRANSF_3 DOMAIN-CONTAINING PROTEIN"/>
    <property type="match status" value="1"/>
</dbReference>
<dbReference type="Proteomes" id="UP000253508">
    <property type="component" value="Unassembled WGS sequence"/>
</dbReference>
<evidence type="ECO:0000256" key="1">
    <source>
        <dbReference type="SAM" id="Phobius"/>
    </source>
</evidence>
<feature type="transmembrane region" description="Helical" evidence="1">
    <location>
        <begin position="79"/>
        <end position="97"/>
    </location>
</feature>
<evidence type="ECO:0000313" key="4">
    <source>
        <dbReference type="EMBL" id="RCK57175.1"/>
    </source>
</evidence>
<name>A0A367XU69_9MICO</name>
<feature type="transmembrane region" description="Helical" evidence="1">
    <location>
        <begin position="330"/>
        <end position="353"/>
    </location>
</feature>
<feature type="transmembrane region" description="Helical" evidence="1">
    <location>
        <begin position="53"/>
        <end position="73"/>
    </location>
</feature>
<feature type="domain" description="Acyltransferase 3" evidence="2">
    <location>
        <begin position="49"/>
        <end position="379"/>
    </location>
</feature>
<accession>A0A367XU69</accession>
<comment type="caution">
    <text evidence="4">The sequence shown here is derived from an EMBL/GenBank/DDBJ whole genome shotgun (WGS) entry which is preliminary data.</text>
</comment>
<proteinExistence type="predicted"/>
<feature type="transmembrane region" description="Helical" evidence="1">
    <location>
        <begin position="398"/>
        <end position="419"/>
    </location>
</feature>
<dbReference type="GO" id="GO:0016020">
    <property type="term" value="C:membrane"/>
    <property type="evidence" value="ECO:0007669"/>
    <property type="project" value="TreeGrafter"/>
</dbReference>
<dbReference type="InterPro" id="IPR050879">
    <property type="entry name" value="Acyltransferase_3"/>
</dbReference>
<dbReference type="GO" id="GO:0016747">
    <property type="term" value="F:acyltransferase activity, transferring groups other than amino-acyl groups"/>
    <property type="evidence" value="ECO:0007669"/>
    <property type="project" value="InterPro"/>
</dbReference>
<sequence>MGTTPTTRKSAPAEALHNTAGQNGRVLEIARPLRQATPATPKKASHRILEIDGLRGIALTLVVVFHLFGHGRVSGGVDVFLTVSGFLLIMSLGRALSTGKPLGIVARWGRTFSRLAPPAALVLLAVTIASFVVLSPWMREQNLLEVVSTAFYVENWQLITTQLAYGAAGPLTSPLQHFWSLSVQAQFFLLFPLLVGLLTLVVRLRKARVAVFWSLLAAATLASFLYAWHANDVNPQAAYFDTFARFWELGAGGLLAGLITNGRTLPMILRPIAGWLGLAMIISSGFIFDGGSAYPGPAALLPVGGAAFVLLSANGGWLSPSPLLRSRPLVFLDSISYGLYLWHWPILIVFFTINETDQLSWVGACLVMGLAVAVTLLTRWILNPAIAWATAKTAKRALIFALVAILAAAVPAGAAYAVVELRSSATIALDSCAGAAALDPDRPECADAGEGEELVPTLETLRSDDANRGACWSRGSDPAVNVCSLGSDAPGAFRILAVGDSHNNVWLDVYEQIAELHGWRIDAAGRAGCQWVEPGTPVYGQPDDEAAACQDWRAAIDERVASGEYDAILTTASSKSGFRSDDDAVSDAEVHTIALLGAWQHRSDDRVPIIVLRDNPIFPQESLECIADRAAVDAGECSLPRDEALLETGFDDAVAQTTNAHTIDLSDLECGPARCEMVVGGVIVTRDGAHLTRAYAATLAPYLNDALVELLEDD</sequence>
<organism evidence="4 5">
    <name type="scientific">Microbacterium sorbitolivorans</name>
    <dbReference type="NCBI Taxonomy" id="1867410"/>
    <lineage>
        <taxon>Bacteria</taxon>
        <taxon>Bacillati</taxon>
        <taxon>Actinomycetota</taxon>
        <taxon>Actinomycetes</taxon>
        <taxon>Micrococcales</taxon>
        <taxon>Microbacteriaceae</taxon>
        <taxon>Microbacterium</taxon>
    </lineage>
</organism>
<feature type="transmembrane region" description="Helical" evidence="1">
    <location>
        <begin position="118"/>
        <end position="138"/>
    </location>
</feature>
<protein>
    <submittedName>
        <fullName evidence="4">Acyltransferase</fullName>
    </submittedName>
</protein>
<feature type="transmembrane region" description="Helical" evidence="1">
    <location>
        <begin position="209"/>
        <end position="230"/>
    </location>
</feature>
<feature type="transmembrane region" description="Helical" evidence="1">
    <location>
        <begin position="183"/>
        <end position="202"/>
    </location>
</feature>
<reference evidence="4 5" key="1">
    <citation type="submission" date="2018-07" db="EMBL/GenBank/DDBJ databases">
        <title>Microbacterium endoborsara sp. nov., a novel actinobacterium isolated from Borszczowia aralocaspica.</title>
        <authorList>
            <person name="An D."/>
        </authorList>
    </citation>
    <scope>NUCLEOTIDE SEQUENCE [LARGE SCALE GENOMIC DNA]</scope>
    <source>
        <strain evidence="4 5">C1.15228</strain>
    </source>
</reference>
<gene>
    <name evidence="4" type="ORF">DTO57_12785</name>
</gene>
<keyword evidence="4" id="KW-0808">Transferase</keyword>
<feature type="transmembrane region" description="Helical" evidence="1">
    <location>
        <begin position="300"/>
        <end position="318"/>
    </location>
</feature>